<dbReference type="Gene3D" id="1.10.287.950">
    <property type="entry name" value="Methyl-accepting chemotaxis protein"/>
    <property type="match status" value="1"/>
</dbReference>
<accession>F3Z380</accession>
<reference evidence="7 8" key="1">
    <citation type="journal article" date="2011" name="J. Bacteriol.">
        <title>Genome sequence of the mercury-methylating and pleomorphic Desulfovibrio africanus Strain Walvis Bay.</title>
        <authorList>
            <person name="Brown S.D."/>
            <person name="Wall J.D."/>
            <person name="Kucken A.M."/>
            <person name="Gilmour C.C."/>
            <person name="Podar M."/>
            <person name="Brandt C.C."/>
            <person name="Teshima H."/>
            <person name="Detter J.C."/>
            <person name="Han C.S."/>
            <person name="Land M.L."/>
            <person name="Lucas S."/>
            <person name="Han J."/>
            <person name="Pennacchio L."/>
            <person name="Nolan M."/>
            <person name="Pitluck S."/>
            <person name="Woyke T."/>
            <person name="Goodwin L."/>
            <person name="Palumbo A.V."/>
            <person name="Elias D.A."/>
        </authorList>
    </citation>
    <scope>NUCLEOTIDE SEQUENCE [LARGE SCALE GENOMIC DNA]</scope>
    <source>
        <strain evidence="7 8">Walvis Bay</strain>
    </source>
</reference>
<protein>
    <submittedName>
        <fullName evidence="7">Methyl-accepting chemotaxis sensory transducer with HNOB (Heme) sensor</fullName>
    </submittedName>
</protein>
<feature type="transmembrane region" description="Helical" evidence="5">
    <location>
        <begin position="33"/>
        <end position="53"/>
    </location>
</feature>
<name>F3Z380_DESAF</name>
<evidence type="ECO:0000256" key="1">
    <source>
        <dbReference type="ARBA" id="ARBA00023224"/>
    </source>
</evidence>
<feature type="coiled-coil region" evidence="4">
    <location>
        <begin position="96"/>
        <end position="123"/>
    </location>
</feature>
<dbReference type="PANTHER" id="PTHR32089:SF112">
    <property type="entry name" value="LYSOZYME-LIKE PROTEIN-RELATED"/>
    <property type="match status" value="1"/>
</dbReference>
<dbReference type="Proteomes" id="UP000007844">
    <property type="component" value="Chromosome"/>
</dbReference>
<dbReference type="InterPro" id="IPR024096">
    <property type="entry name" value="NO_sig/Golgi_transp_ligand-bd"/>
</dbReference>
<dbReference type="InterPro" id="IPR038158">
    <property type="entry name" value="H-NOX_domain_sf"/>
</dbReference>
<sequence length="611" mass="65643">MLMSLAAILATAFVVFSGLFVLMLAVVGDSFGMSAVSGLMAAAVALLVVWVLLRRALDASSSLLLSHVRDPGKASIPHGAVLEELFGLSATLESVAKTHRERVAALSKAKDEAESRAAGLETAVAKSSNVCTEAEKRTANLEGTALKAFEIAENLSYSAATLNSQADQVAEAMVVQKDRVAETATAMEEMNATVLEVARSAERAASSAERSREKAGQGSGIVGRAVQAIDRVEVMNKELETAMSRLGEQAGGIGEIMNMITEIADQTNLLALNAAIEAARAGDAGRGFAVVADEVRKLAEKTMNATRDVEESIKTIQQSVAHNLTSMSAASGAVTEAADLARRSGEMLGEIVALVGDNSDQVRSIATAAEEQSAASEEINRAISEINRLSDDTTSEVQGTVRTIQDIRKQSERLHQIFKEVRGAQKNSLTASEGQMKGVLPKLMVDYIGRTYGDGVRRKLLEELGNPVFMIQNSYPDAVMGQMAGIVSRLTGDTKRKILFDLGSYTPGEFAKLYKKHIHGSELGKTDLKKFLLRMNEVHEEITKGMPGITPPRFSYEDKGDTLVMTYHSKRGFFDYFEGILHGATKMFGRKAEIKVKSKDAATAVATIRFL</sequence>
<dbReference type="SUPFAM" id="SSF111126">
    <property type="entry name" value="Ligand-binding domain in the NO signalling and Golgi transport"/>
    <property type="match status" value="1"/>
</dbReference>
<feature type="transmembrane region" description="Helical" evidence="5">
    <location>
        <begin position="7"/>
        <end position="27"/>
    </location>
</feature>
<evidence type="ECO:0000313" key="7">
    <source>
        <dbReference type="EMBL" id="EGJ50324.1"/>
    </source>
</evidence>
<evidence type="ECO:0000259" key="6">
    <source>
        <dbReference type="PROSITE" id="PS50111"/>
    </source>
</evidence>
<keyword evidence="5" id="KW-0472">Membrane</keyword>
<keyword evidence="4" id="KW-0175">Coiled coil</keyword>
<dbReference type="Pfam" id="PF07700">
    <property type="entry name" value="HNOB"/>
    <property type="match status" value="1"/>
</dbReference>
<dbReference type="Pfam" id="PF00015">
    <property type="entry name" value="MCPsignal"/>
    <property type="match status" value="1"/>
</dbReference>
<dbReference type="InterPro" id="IPR011644">
    <property type="entry name" value="Heme_NO-bd"/>
</dbReference>
<dbReference type="STRING" id="690850.Desaf_1995"/>
<dbReference type="GO" id="GO:0020037">
    <property type="term" value="F:heme binding"/>
    <property type="evidence" value="ECO:0007669"/>
    <property type="project" value="InterPro"/>
</dbReference>
<dbReference type="GO" id="GO:0006935">
    <property type="term" value="P:chemotaxis"/>
    <property type="evidence" value="ECO:0007669"/>
    <property type="project" value="InterPro"/>
</dbReference>
<feature type="domain" description="Methyl-accepting transducer" evidence="6">
    <location>
        <begin position="151"/>
        <end position="387"/>
    </location>
</feature>
<dbReference type="KEGG" id="daf:Desaf_1995"/>
<dbReference type="PRINTS" id="PR00260">
    <property type="entry name" value="CHEMTRNSDUCR"/>
</dbReference>
<proteinExistence type="inferred from homology"/>
<dbReference type="HOGENOM" id="CLU_000445_107_18_7"/>
<dbReference type="CDD" id="cd11386">
    <property type="entry name" value="MCP_signal"/>
    <property type="match status" value="1"/>
</dbReference>
<dbReference type="PANTHER" id="PTHR32089">
    <property type="entry name" value="METHYL-ACCEPTING CHEMOTAXIS PROTEIN MCPB"/>
    <property type="match status" value="1"/>
</dbReference>
<dbReference type="eggNOG" id="COG0840">
    <property type="taxonomic scope" value="Bacteria"/>
</dbReference>
<dbReference type="SUPFAM" id="SSF58104">
    <property type="entry name" value="Methyl-accepting chemotaxis protein (MCP) signaling domain"/>
    <property type="match status" value="1"/>
</dbReference>
<organism evidence="7 8">
    <name type="scientific">Desulfocurvibacter africanus subsp. africanus str. Walvis Bay</name>
    <dbReference type="NCBI Taxonomy" id="690850"/>
    <lineage>
        <taxon>Bacteria</taxon>
        <taxon>Pseudomonadati</taxon>
        <taxon>Thermodesulfobacteriota</taxon>
        <taxon>Desulfovibrionia</taxon>
        <taxon>Desulfovibrionales</taxon>
        <taxon>Desulfovibrionaceae</taxon>
        <taxon>Desulfocurvibacter</taxon>
    </lineage>
</organism>
<keyword evidence="1 3" id="KW-0807">Transducer</keyword>
<dbReference type="AlphaFoldDB" id="F3Z380"/>
<dbReference type="GO" id="GO:0004888">
    <property type="term" value="F:transmembrane signaling receptor activity"/>
    <property type="evidence" value="ECO:0007669"/>
    <property type="project" value="InterPro"/>
</dbReference>
<evidence type="ECO:0000256" key="5">
    <source>
        <dbReference type="SAM" id="Phobius"/>
    </source>
</evidence>
<evidence type="ECO:0000256" key="4">
    <source>
        <dbReference type="SAM" id="Coils"/>
    </source>
</evidence>
<dbReference type="EMBL" id="CP003221">
    <property type="protein sequence ID" value="EGJ50324.1"/>
    <property type="molecule type" value="Genomic_DNA"/>
</dbReference>
<dbReference type="RefSeq" id="WP_014260073.1">
    <property type="nucleotide sequence ID" value="NC_016629.1"/>
</dbReference>
<dbReference type="PROSITE" id="PS50111">
    <property type="entry name" value="CHEMOTAXIS_TRANSDUC_2"/>
    <property type="match status" value="1"/>
</dbReference>
<comment type="similarity">
    <text evidence="2">Belongs to the methyl-accepting chemotaxis (MCP) protein family.</text>
</comment>
<dbReference type="InterPro" id="IPR004090">
    <property type="entry name" value="Chemotax_Me-accpt_rcpt"/>
</dbReference>
<dbReference type="SMART" id="SM00283">
    <property type="entry name" value="MA"/>
    <property type="match status" value="1"/>
</dbReference>
<dbReference type="GO" id="GO:0016020">
    <property type="term" value="C:membrane"/>
    <property type="evidence" value="ECO:0007669"/>
    <property type="project" value="InterPro"/>
</dbReference>
<gene>
    <name evidence="7" type="ORF">Desaf_1995</name>
</gene>
<evidence type="ECO:0000313" key="8">
    <source>
        <dbReference type="Proteomes" id="UP000007844"/>
    </source>
</evidence>
<dbReference type="InterPro" id="IPR004089">
    <property type="entry name" value="MCPsignal_dom"/>
</dbReference>
<keyword evidence="8" id="KW-1185">Reference proteome</keyword>
<dbReference type="GO" id="GO:0007165">
    <property type="term" value="P:signal transduction"/>
    <property type="evidence" value="ECO:0007669"/>
    <property type="project" value="UniProtKB-KW"/>
</dbReference>
<keyword evidence="5" id="KW-0812">Transmembrane</keyword>
<keyword evidence="5" id="KW-1133">Transmembrane helix</keyword>
<evidence type="ECO:0000256" key="2">
    <source>
        <dbReference type="ARBA" id="ARBA00029447"/>
    </source>
</evidence>
<dbReference type="Gene3D" id="3.90.1520.10">
    <property type="entry name" value="H-NOX domain"/>
    <property type="match status" value="1"/>
</dbReference>
<evidence type="ECO:0000256" key="3">
    <source>
        <dbReference type="PROSITE-ProRule" id="PRU00284"/>
    </source>
</evidence>